<dbReference type="Proteomes" id="UP001549366">
    <property type="component" value="Unassembled WGS sequence"/>
</dbReference>
<comment type="caution">
    <text evidence="1">The sequence shown here is derived from an EMBL/GenBank/DDBJ whole genome shotgun (WGS) entry which is preliminary data.</text>
</comment>
<accession>A0ABV2SNM6</accession>
<evidence type="ECO:0000313" key="1">
    <source>
        <dbReference type="EMBL" id="MET4758503.1"/>
    </source>
</evidence>
<keyword evidence="2" id="KW-1185">Reference proteome</keyword>
<dbReference type="EMBL" id="JBEWTB010000002">
    <property type="protein sequence ID" value="MET4758503.1"/>
    <property type="molecule type" value="Genomic_DNA"/>
</dbReference>
<gene>
    <name evidence="1" type="ORF">V5J35_003695</name>
</gene>
<sequence length="88" mass="9894">MDNLLILMDDRVNRTKKIEENHTNPVFKSGDNIIVIDASNMPSIEANCSLSRYFFLISLSASISSSQSSRKQDVNAVLLNIDFMKKSL</sequence>
<proteinExistence type="predicted"/>
<evidence type="ECO:0000313" key="2">
    <source>
        <dbReference type="Proteomes" id="UP001549366"/>
    </source>
</evidence>
<name>A0ABV2SNM6_9GAMM</name>
<organism evidence="1 2">
    <name type="scientific">Endozoicomonas lisbonensis</name>
    <dbReference type="NCBI Taxonomy" id="3120522"/>
    <lineage>
        <taxon>Bacteria</taxon>
        <taxon>Pseudomonadati</taxon>
        <taxon>Pseudomonadota</taxon>
        <taxon>Gammaproteobacteria</taxon>
        <taxon>Oceanospirillales</taxon>
        <taxon>Endozoicomonadaceae</taxon>
        <taxon>Endozoicomonas</taxon>
    </lineage>
</organism>
<protein>
    <submittedName>
        <fullName evidence="1">Uncharacterized protein</fullName>
    </submittedName>
</protein>
<reference evidence="1 2" key="1">
    <citation type="submission" date="2024-06" db="EMBL/GenBank/DDBJ databases">
        <title>Genomic Encyclopedia of Type Strains, Phase V (KMG-V): Genome sequencing to study the core and pangenomes of soil and plant-associated prokaryotes.</title>
        <authorList>
            <person name="Whitman W."/>
        </authorList>
    </citation>
    <scope>NUCLEOTIDE SEQUENCE [LARGE SCALE GENOMIC DNA]</scope>
    <source>
        <strain evidence="1 2">NE40</strain>
    </source>
</reference>